<dbReference type="GO" id="GO:0005829">
    <property type="term" value="C:cytosol"/>
    <property type="evidence" value="ECO:0007669"/>
    <property type="project" value="TreeGrafter"/>
</dbReference>
<dbReference type="PANTHER" id="PTHR30511:SF0">
    <property type="entry name" value="ALANINE RACEMASE, CATABOLIC-RELATED"/>
    <property type="match status" value="1"/>
</dbReference>
<feature type="binding site" evidence="4 6">
    <location>
        <position position="346"/>
    </location>
    <ligand>
        <name>substrate</name>
    </ligand>
</feature>
<evidence type="ECO:0000313" key="9">
    <source>
        <dbReference type="EMBL" id="OMH23103.1"/>
    </source>
</evidence>
<comment type="similarity">
    <text evidence="4">Belongs to the alanine racemase family.</text>
</comment>
<comment type="function">
    <text evidence="4">Catalyzes the interconversion of L-alanine and D-alanine. May also act on other amino acids.</text>
</comment>
<feature type="active site" description="Proton acceptor; specific for D-alanine" evidence="4">
    <location>
        <position position="69"/>
    </location>
</feature>
<evidence type="ECO:0000256" key="2">
    <source>
        <dbReference type="ARBA" id="ARBA00022898"/>
    </source>
</evidence>
<dbReference type="InterPro" id="IPR009006">
    <property type="entry name" value="Ala_racemase/Decarboxylase_C"/>
</dbReference>
<protein>
    <recommendedName>
        <fullName evidence="4">Alanine racemase</fullName>
        <ecNumber evidence="4">5.1.1.1</ecNumber>
    </recommendedName>
</protein>
<evidence type="ECO:0000256" key="6">
    <source>
        <dbReference type="PIRSR" id="PIRSR600821-52"/>
    </source>
</evidence>
<dbReference type="HAMAP" id="MF_01201">
    <property type="entry name" value="Ala_racemase"/>
    <property type="match status" value="1"/>
</dbReference>
<evidence type="ECO:0000313" key="10">
    <source>
        <dbReference type="Proteomes" id="UP000187085"/>
    </source>
</evidence>
<evidence type="ECO:0000256" key="4">
    <source>
        <dbReference type="HAMAP-Rule" id="MF_01201"/>
    </source>
</evidence>
<dbReference type="GO" id="GO:0008784">
    <property type="term" value="F:alanine racemase activity"/>
    <property type="evidence" value="ECO:0007669"/>
    <property type="project" value="UniProtKB-UniRule"/>
</dbReference>
<dbReference type="PANTHER" id="PTHR30511">
    <property type="entry name" value="ALANINE RACEMASE"/>
    <property type="match status" value="1"/>
</dbReference>
<dbReference type="Gene3D" id="2.40.37.10">
    <property type="entry name" value="Lyase, Ornithine Decarboxylase, Chain A, domain 1"/>
    <property type="match status" value="1"/>
</dbReference>
<evidence type="ECO:0000256" key="1">
    <source>
        <dbReference type="ARBA" id="ARBA00001933"/>
    </source>
</evidence>
<feature type="region of interest" description="Disordered" evidence="7">
    <location>
        <begin position="1"/>
        <end position="36"/>
    </location>
</feature>
<dbReference type="FunFam" id="3.20.20.10:FF:000002">
    <property type="entry name" value="Alanine racemase"/>
    <property type="match status" value="1"/>
</dbReference>
<keyword evidence="2 4" id="KW-0663">Pyridoxal phosphate</keyword>
<evidence type="ECO:0000256" key="3">
    <source>
        <dbReference type="ARBA" id="ARBA00023235"/>
    </source>
</evidence>
<dbReference type="PRINTS" id="PR00992">
    <property type="entry name" value="ALARACEMASE"/>
</dbReference>
<dbReference type="InterPro" id="IPR001608">
    <property type="entry name" value="Ala_racemase_N"/>
</dbReference>
<dbReference type="AlphaFoldDB" id="A0A1R1L6F5"/>
<dbReference type="EMBL" id="MRDE01000081">
    <property type="protein sequence ID" value="OMH23103.1"/>
    <property type="molecule type" value="Genomic_DNA"/>
</dbReference>
<dbReference type="Proteomes" id="UP000187085">
    <property type="component" value="Unassembled WGS sequence"/>
</dbReference>
<feature type="compositionally biased region" description="Basic and acidic residues" evidence="7">
    <location>
        <begin position="1"/>
        <end position="10"/>
    </location>
</feature>
<dbReference type="GO" id="GO:0030632">
    <property type="term" value="P:D-alanine biosynthetic process"/>
    <property type="evidence" value="ECO:0007669"/>
    <property type="project" value="UniProtKB-UniRule"/>
</dbReference>
<dbReference type="UniPathway" id="UPA00042">
    <property type="reaction ID" value="UER00497"/>
</dbReference>
<proteinExistence type="inferred from homology"/>
<organism evidence="9 10">
    <name type="scientific">Tersicoccus phoenicis</name>
    <dbReference type="NCBI Taxonomy" id="554083"/>
    <lineage>
        <taxon>Bacteria</taxon>
        <taxon>Bacillati</taxon>
        <taxon>Actinomycetota</taxon>
        <taxon>Actinomycetes</taxon>
        <taxon>Micrococcales</taxon>
        <taxon>Micrococcaceae</taxon>
        <taxon>Tersicoccus</taxon>
    </lineage>
</organism>
<dbReference type="GO" id="GO:0030170">
    <property type="term" value="F:pyridoxal phosphate binding"/>
    <property type="evidence" value="ECO:0007669"/>
    <property type="project" value="UniProtKB-UniRule"/>
</dbReference>
<dbReference type="InterPro" id="IPR029066">
    <property type="entry name" value="PLP-binding_barrel"/>
</dbReference>
<sequence length="415" mass="43039">MTGVTDRTETAAHPAPEAAAAEHVDRAGTAQPDPRTVERSAVVDLAAIRRNVRALRARVAPAALMAVVKADGYGHGMLPVARAALDAGADWLGVAHVSEALTLRSAGLDAPLLAWLHTPGTDFDAAVDTDVDLGVSGWELQPIAAAAARRGRAARVHLKIDTGLGRNGCTAEEWPALVRAALDHEAAGRVRLVGVFSHLAVADELDRPETDTQVAAFRAAVAVAEGAGARLEARHLANSPAILSRPDTHFDLVRAGVSLYGLSPLPGVGSAELGLTPAMTLRAAIANVKQVPAGQGVSYGLRYHTRAPSALALVPLGYADGVPRIAADAPVLIGGHRHRVAGRIAMDQFVVDLVDPAPADPAALLGTDAVLFGDPATGAPAVEEWAAAAQTINYEIVTRIGARVPREYRHAGDAR</sequence>
<comment type="caution">
    <text evidence="9">The sequence shown here is derived from an EMBL/GenBank/DDBJ whole genome shotgun (WGS) entry which is preliminary data.</text>
</comment>
<keyword evidence="3 4" id="KW-0413">Isomerase</keyword>
<gene>
    <name evidence="9" type="ORF">BKD30_14690</name>
</gene>
<feature type="domain" description="Alanine racemase C-terminal" evidence="8">
    <location>
        <begin position="278"/>
        <end position="409"/>
    </location>
</feature>
<feature type="active site" description="Proton acceptor; specific for L-alanine" evidence="4">
    <location>
        <position position="299"/>
    </location>
</feature>
<dbReference type="SMART" id="SM01005">
    <property type="entry name" value="Ala_racemase_C"/>
    <property type="match status" value="1"/>
</dbReference>
<accession>A0A1R1L6F5</accession>
<dbReference type="CDD" id="cd00430">
    <property type="entry name" value="PLPDE_III_AR"/>
    <property type="match status" value="1"/>
</dbReference>
<dbReference type="EC" id="5.1.1.1" evidence="4"/>
<dbReference type="NCBIfam" id="TIGR00492">
    <property type="entry name" value="alr"/>
    <property type="match status" value="1"/>
</dbReference>
<reference evidence="9 10" key="1">
    <citation type="submission" date="2016-12" db="EMBL/GenBank/DDBJ databases">
        <title>Draft genome of Tersicoccus phoenicis 1P05MA.</title>
        <authorList>
            <person name="Nakajima Y."/>
            <person name="Yoshizawa S."/>
            <person name="Nakamura K."/>
            <person name="Ogura Y."/>
            <person name="Hayashi T."/>
            <person name="Kogure K."/>
        </authorList>
    </citation>
    <scope>NUCLEOTIDE SEQUENCE [LARGE SCALE GENOMIC DNA]</scope>
    <source>
        <strain evidence="9 10">1p05MA</strain>
    </source>
</reference>
<evidence type="ECO:0000256" key="5">
    <source>
        <dbReference type="PIRSR" id="PIRSR600821-50"/>
    </source>
</evidence>
<dbReference type="OrthoDB" id="9813814at2"/>
<keyword evidence="10" id="KW-1185">Reference proteome</keyword>
<dbReference type="InterPro" id="IPR000821">
    <property type="entry name" value="Ala_racemase"/>
</dbReference>
<dbReference type="SUPFAM" id="SSF50621">
    <property type="entry name" value="Alanine racemase C-terminal domain-like"/>
    <property type="match status" value="1"/>
</dbReference>
<dbReference type="GO" id="GO:0009252">
    <property type="term" value="P:peptidoglycan biosynthetic process"/>
    <property type="evidence" value="ECO:0007669"/>
    <property type="project" value="TreeGrafter"/>
</dbReference>
<dbReference type="Gene3D" id="3.20.20.10">
    <property type="entry name" value="Alanine racemase"/>
    <property type="match status" value="1"/>
</dbReference>
<comment type="cofactor">
    <cofactor evidence="1 4 5">
        <name>pyridoxal 5'-phosphate</name>
        <dbReference type="ChEBI" id="CHEBI:597326"/>
    </cofactor>
</comment>
<dbReference type="InterPro" id="IPR011079">
    <property type="entry name" value="Ala_racemase_C"/>
</dbReference>
<dbReference type="RefSeq" id="WP_076705777.1">
    <property type="nucleotide sequence ID" value="NZ_MRDE01000081.1"/>
</dbReference>
<name>A0A1R1L6F5_9MICC</name>
<dbReference type="PROSITE" id="PS00395">
    <property type="entry name" value="ALANINE_RACEMASE"/>
    <property type="match status" value="1"/>
</dbReference>
<dbReference type="Pfam" id="PF01168">
    <property type="entry name" value="Ala_racemase_N"/>
    <property type="match status" value="1"/>
</dbReference>
<evidence type="ECO:0000259" key="8">
    <source>
        <dbReference type="SMART" id="SM01005"/>
    </source>
</evidence>
<dbReference type="Pfam" id="PF00842">
    <property type="entry name" value="Ala_racemase_C"/>
    <property type="match status" value="1"/>
</dbReference>
<dbReference type="InterPro" id="IPR020622">
    <property type="entry name" value="Ala_racemase_pyridoxalP-BS"/>
</dbReference>
<comment type="pathway">
    <text evidence="4">Amino-acid biosynthesis; D-alanine biosynthesis; D-alanine from L-alanine: step 1/1.</text>
</comment>
<dbReference type="SUPFAM" id="SSF51419">
    <property type="entry name" value="PLP-binding barrel"/>
    <property type="match status" value="1"/>
</dbReference>
<comment type="catalytic activity">
    <reaction evidence="4">
        <text>L-alanine = D-alanine</text>
        <dbReference type="Rhea" id="RHEA:20249"/>
        <dbReference type="ChEBI" id="CHEBI:57416"/>
        <dbReference type="ChEBI" id="CHEBI:57972"/>
        <dbReference type="EC" id="5.1.1.1"/>
    </reaction>
</comment>
<dbReference type="STRING" id="554083.BKD30_14690"/>
<feature type="binding site" evidence="4 6">
    <location>
        <position position="166"/>
    </location>
    <ligand>
        <name>substrate</name>
    </ligand>
</feature>
<feature type="modified residue" description="N6-(pyridoxal phosphate)lysine" evidence="4 5">
    <location>
        <position position="69"/>
    </location>
</feature>
<evidence type="ECO:0000256" key="7">
    <source>
        <dbReference type="SAM" id="MobiDB-lite"/>
    </source>
</evidence>